<keyword evidence="3 6" id="KW-0812">Transmembrane</keyword>
<feature type="transmembrane region" description="Helical" evidence="6">
    <location>
        <begin position="12"/>
        <end position="37"/>
    </location>
</feature>
<feature type="transmembrane region" description="Helical" evidence="6">
    <location>
        <begin position="122"/>
        <end position="143"/>
    </location>
</feature>
<organism evidence="7 8">
    <name type="scientific">Gracilibacillus kekensis</name>
    <dbReference type="NCBI Taxonomy" id="1027249"/>
    <lineage>
        <taxon>Bacteria</taxon>
        <taxon>Bacillati</taxon>
        <taxon>Bacillota</taxon>
        <taxon>Bacilli</taxon>
        <taxon>Bacillales</taxon>
        <taxon>Bacillaceae</taxon>
        <taxon>Gracilibacillus</taxon>
    </lineage>
</organism>
<dbReference type="Proteomes" id="UP000184184">
    <property type="component" value="Unassembled WGS sequence"/>
</dbReference>
<dbReference type="Pfam" id="PF09678">
    <property type="entry name" value="Caa3_CtaG"/>
    <property type="match status" value="1"/>
</dbReference>
<dbReference type="AlphaFoldDB" id="A0A1M7QHC0"/>
<evidence type="ECO:0000256" key="3">
    <source>
        <dbReference type="ARBA" id="ARBA00022692"/>
    </source>
</evidence>
<gene>
    <name evidence="7" type="ORF">SAMN05216179_3176</name>
</gene>
<dbReference type="RefSeq" id="WP_073202815.1">
    <property type="nucleotide sequence ID" value="NZ_FRCZ01000007.1"/>
</dbReference>
<feature type="transmembrane region" description="Helical" evidence="6">
    <location>
        <begin position="230"/>
        <end position="249"/>
    </location>
</feature>
<feature type="transmembrane region" description="Helical" evidence="6">
    <location>
        <begin position="155"/>
        <end position="179"/>
    </location>
</feature>
<feature type="transmembrane region" description="Helical" evidence="6">
    <location>
        <begin position="49"/>
        <end position="67"/>
    </location>
</feature>
<sequence>MHHQVHNNVFGIGSQVILMMPFLAGVLIYLLAIFYSYHKQRKWSIFRSICWVTGSLIAILAVIGPLAEQAHNNFTIHMLVHLFLGMLAPLLMVLAAPMTLFLRALSVKQAKRLTRLLRSMPFRVITDPTVASILNIGGLWILYTTNLFALMHEHLFIYLFIHVHIFLAGYVFTLSMIYIDPTPHRTSYIYRSIILILSLAGHGILAKFIYANPPAGVAATEAEKGSLLMYYSGDAVDIVIIFVLCLQWYRETRPNTYPFATQKGIYLLF</sequence>
<dbReference type="STRING" id="1027249.SAMN05216179_3176"/>
<comment type="subcellular location">
    <subcellularLocation>
        <location evidence="1">Cell membrane</location>
        <topology evidence="1">Multi-pass membrane protein</topology>
    </subcellularLocation>
</comment>
<keyword evidence="4 6" id="KW-1133">Transmembrane helix</keyword>
<evidence type="ECO:0000313" key="7">
    <source>
        <dbReference type="EMBL" id="SHN30430.1"/>
    </source>
</evidence>
<evidence type="ECO:0000256" key="2">
    <source>
        <dbReference type="ARBA" id="ARBA00022475"/>
    </source>
</evidence>
<accession>A0A1M7QHC0</accession>
<keyword evidence="2" id="KW-1003">Cell membrane</keyword>
<dbReference type="EMBL" id="FRCZ01000007">
    <property type="protein sequence ID" value="SHN30430.1"/>
    <property type="molecule type" value="Genomic_DNA"/>
</dbReference>
<feature type="transmembrane region" description="Helical" evidence="6">
    <location>
        <begin position="79"/>
        <end position="102"/>
    </location>
</feature>
<proteinExistence type="predicted"/>
<evidence type="ECO:0000313" key="8">
    <source>
        <dbReference type="Proteomes" id="UP000184184"/>
    </source>
</evidence>
<name>A0A1M7QHC0_9BACI</name>
<keyword evidence="8" id="KW-1185">Reference proteome</keyword>
<evidence type="ECO:0000256" key="5">
    <source>
        <dbReference type="ARBA" id="ARBA00023136"/>
    </source>
</evidence>
<evidence type="ECO:0000256" key="4">
    <source>
        <dbReference type="ARBA" id="ARBA00022989"/>
    </source>
</evidence>
<reference evidence="7 8" key="1">
    <citation type="submission" date="2016-11" db="EMBL/GenBank/DDBJ databases">
        <authorList>
            <person name="Jaros S."/>
            <person name="Januszkiewicz K."/>
            <person name="Wedrychowicz H."/>
        </authorList>
    </citation>
    <scope>NUCLEOTIDE SEQUENCE [LARGE SCALE GENOMIC DNA]</scope>
    <source>
        <strain evidence="7 8">CGMCC 1.10681</strain>
    </source>
</reference>
<evidence type="ECO:0000256" key="1">
    <source>
        <dbReference type="ARBA" id="ARBA00004651"/>
    </source>
</evidence>
<dbReference type="InterPro" id="IPR019108">
    <property type="entry name" value="Caa3_assmbl_CtaG-rel"/>
</dbReference>
<feature type="transmembrane region" description="Helical" evidence="6">
    <location>
        <begin position="188"/>
        <end position="210"/>
    </location>
</feature>
<evidence type="ECO:0000256" key="6">
    <source>
        <dbReference type="SAM" id="Phobius"/>
    </source>
</evidence>
<protein>
    <submittedName>
        <fullName evidence="7">Putative membrane protein</fullName>
    </submittedName>
</protein>
<dbReference type="OrthoDB" id="5024156at2"/>
<dbReference type="GO" id="GO:0005886">
    <property type="term" value="C:plasma membrane"/>
    <property type="evidence" value="ECO:0007669"/>
    <property type="project" value="UniProtKB-SubCell"/>
</dbReference>
<keyword evidence="5 6" id="KW-0472">Membrane</keyword>